<dbReference type="EMBL" id="LZYE01000061">
    <property type="protein sequence ID" value="OFC37941.1"/>
    <property type="molecule type" value="Genomic_DNA"/>
</dbReference>
<dbReference type="EMBL" id="LZYH01000935">
    <property type="protein sequence ID" value="OFC45400.1"/>
    <property type="molecule type" value="Genomic_DNA"/>
</dbReference>
<protein>
    <submittedName>
        <fullName evidence="2">Uncharacterized protein</fullName>
    </submittedName>
</protein>
<name>A0A1E7YPQ5_9PROT</name>
<evidence type="ECO:0000313" key="4">
    <source>
        <dbReference type="Proteomes" id="UP000175616"/>
    </source>
</evidence>
<feature type="region of interest" description="Disordered" evidence="1">
    <location>
        <begin position="1"/>
        <end position="24"/>
    </location>
</feature>
<gene>
    <name evidence="2" type="ORF">BAE27_03080</name>
    <name evidence="3" type="ORF">BAE30_13905</name>
</gene>
<feature type="region of interest" description="Disordered" evidence="1">
    <location>
        <begin position="70"/>
        <end position="105"/>
    </location>
</feature>
<evidence type="ECO:0000313" key="2">
    <source>
        <dbReference type="EMBL" id="OFC37941.1"/>
    </source>
</evidence>
<evidence type="ECO:0000313" key="5">
    <source>
        <dbReference type="Proteomes" id="UP000175707"/>
    </source>
</evidence>
<evidence type="ECO:0000256" key="1">
    <source>
        <dbReference type="SAM" id="MobiDB-lite"/>
    </source>
</evidence>
<organism evidence="2 4">
    <name type="scientific">Acidithiobacillus caldus</name>
    <dbReference type="NCBI Taxonomy" id="33059"/>
    <lineage>
        <taxon>Bacteria</taxon>
        <taxon>Pseudomonadati</taxon>
        <taxon>Pseudomonadota</taxon>
        <taxon>Acidithiobacillia</taxon>
        <taxon>Acidithiobacillales</taxon>
        <taxon>Acidithiobacillaceae</taxon>
        <taxon>Acidithiobacillus</taxon>
    </lineage>
</organism>
<dbReference type="Proteomes" id="UP000175616">
    <property type="component" value="Unassembled WGS sequence"/>
</dbReference>
<accession>A0A1E7YPQ5</accession>
<comment type="caution">
    <text evidence="2">The sequence shown here is derived from an EMBL/GenBank/DDBJ whole genome shotgun (WGS) entry which is preliminary data.</text>
</comment>
<feature type="compositionally biased region" description="Polar residues" evidence="1">
    <location>
        <begin position="13"/>
        <end position="22"/>
    </location>
</feature>
<dbReference type="AlphaFoldDB" id="A0A1E7YPQ5"/>
<reference evidence="4 5" key="1">
    <citation type="submission" date="2016-06" db="EMBL/GenBank/DDBJ databases">
        <title>Gene turnover analysis identifies the evolutionary adaptation of the extremophile Acidithiobacillus caldus.</title>
        <authorList>
            <person name="Zhang X."/>
        </authorList>
    </citation>
    <scope>NUCLEOTIDE SEQUENCE [LARGE SCALE GENOMIC DNA]</scope>
    <source>
        <strain evidence="2 4">DX</strain>
        <strain evidence="3 5">S1</strain>
    </source>
</reference>
<proteinExistence type="predicted"/>
<sequence>MRGVTAAKRQRLNEQSQCSGGSRQFGLSRLHKGMARISATALLLAFLSMATVHGLDAGSAAHRYTGAHRALPGDEASKVGPRLLNAPAGTKRPASHSPPATIARF</sequence>
<evidence type="ECO:0000313" key="3">
    <source>
        <dbReference type="EMBL" id="OFC45400.1"/>
    </source>
</evidence>
<dbReference type="Proteomes" id="UP000175707">
    <property type="component" value="Unassembled WGS sequence"/>
</dbReference>